<evidence type="ECO:0000256" key="3">
    <source>
        <dbReference type="ARBA" id="ARBA00022553"/>
    </source>
</evidence>
<dbReference type="SUPFAM" id="SSF158472">
    <property type="entry name" value="HAMP domain-like"/>
    <property type="match status" value="1"/>
</dbReference>
<feature type="transmembrane region" description="Helical" evidence="8">
    <location>
        <begin position="256"/>
        <end position="279"/>
    </location>
</feature>
<evidence type="ECO:0000256" key="8">
    <source>
        <dbReference type="SAM" id="Phobius"/>
    </source>
</evidence>
<name>A0A7X1TQE0_9DEIO</name>
<dbReference type="Gene3D" id="6.10.340.10">
    <property type="match status" value="1"/>
</dbReference>
<dbReference type="GO" id="GO:0000160">
    <property type="term" value="P:phosphorelay signal transduction system"/>
    <property type="evidence" value="ECO:0007669"/>
    <property type="project" value="UniProtKB-KW"/>
</dbReference>
<keyword evidence="5" id="KW-0418">Kinase</keyword>
<dbReference type="Proteomes" id="UP000484842">
    <property type="component" value="Unassembled WGS sequence"/>
</dbReference>
<protein>
    <recommendedName>
        <fullName evidence="2">histidine kinase</fullName>
        <ecNumber evidence="2">2.7.13.3</ecNumber>
    </recommendedName>
</protein>
<dbReference type="PANTHER" id="PTHR45436:SF5">
    <property type="entry name" value="SENSOR HISTIDINE KINASE TRCS"/>
    <property type="match status" value="1"/>
</dbReference>
<dbReference type="Pfam" id="PF00672">
    <property type="entry name" value="HAMP"/>
    <property type="match status" value="1"/>
</dbReference>
<dbReference type="RefSeq" id="WP_152867985.1">
    <property type="nucleotide sequence ID" value="NZ_WBSL01000001.1"/>
</dbReference>
<keyword evidence="3" id="KW-0597">Phosphoprotein</keyword>
<dbReference type="PANTHER" id="PTHR45436">
    <property type="entry name" value="SENSOR HISTIDINE KINASE YKOH"/>
    <property type="match status" value="1"/>
</dbReference>
<reference evidence="10 11" key="1">
    <citation type="submission" date="2019-10" db="EMBL/GenBank/DDBJ databases">
        <title>Deinococcus sp. isolated from soil.</title>
        <authorList>
            <person name="Li Y."/>
            <person name="Wang J."/>
        </authorList>
    </citation>
    <scope>NUCLEOTIDE SEQUENCE [LARGE SCALE GENOMIC DNA]</scope>
    <source>
        <strain evidence="10 11">SDU3-2</strain>
    </source>
</reference>
<dbReference type="GO" id="GO:0004673">
    <property type="term" value="F:protein histidine kinase activity"/>
    <property type="evidence" value="ECO:0007669"/>
    <property type="project" value="UniProtKB-EC"/>
</dbReference>
<evidence type="ECO:0000256" key="2">
    <source>
        <dbReference type="ARBA" id="ARBA00012438"/>
    </source>
</evidence>
<comment type="caution">
    <text evidence="10">The sequence shown here is derived from an EMBL/GenBank/DDBJ whole genome shotgun (WGS) entry which is preliminary data.</text>
</comment>
<evidence type="ECO:0000313" key="11">
    <source>
        <dbReference type="Proteomes" id="UP000484842"/>
    </source>
</evidence>
<gene>
    <name evidence="10" type="ORF">F8S09_00330</name>
</gene>
<evidence type="ECO:0000256" key="5">
    <source>
        <dbReference type="ARBA" id="ARBA00022777"/>
    </source>
</evidence>
<accession>A0A7X1TQE0</accession>
<keyword evidence="6" id="KW-0902">Two-component regulatory system</keyword>
<feature type="domain" description="HAMP" evidence="9">
    <location>
        <begin position="484"/>
        <end position="536"/>
    </location>
</feature>
<feature type="transmembrane region" description="Helical" evidence="8">
    <location>
        <begin position="461"/>
        <end position="480"/>
    </location>
</feature>
<evidence type="ECO:0000256" key="4">
    <source>
        <dbReference type="ARBA" id="ARBA00022679"/>
    </source>
</evidence>
<dbReference type="InterPro" id="IPR050428">
    <property type="entry name" value="TCS_sensor_his_kinase"/>
</dbReference>
<dbReference type="InterPro" id="IPR003660">
    <property type="entry name" value="HAMP_dom"/>
</dbReference>
<proteinExistence type="predicted"/>
<dbReference type="GO" id="GO:0005886">
    <property type="term" value="C:plasma membrane"/>
    <property type="evidence" value="ECO:0007669"/>
    <property type="project" value="TreeGrafter"/>
</dbReference>
<evidence type="ECO:0000256" key="6">
    <source>
        <dbReference type="ARBA" id="ARBA00023012"/>
    </source>
</evidence>
<evidence type="ECO:0000256" key="1">
    <source>
        <dbReference type="ARBA" id="ARBA00000085"/>
    </source>
</evidence>
<evidence type="ECO:0000259" key="9">
    <source>
        <dbReference type="PROSITE" id="PS50885"/>
    </source>
</evidence>
<dbReference type="SMART" id="SM00304">
    <property type="entry name" value="HAMP"/>
    <property type="match status" value="1"/>
</dbReference>
<dbReference type="CDD" id="cd06225">
    <property type="entry name" value="HAMP"/>
    <property type="match status" value="1"/>
</dbReference>
<comment type="catalytic activity">
    <reaction evidence="1">
        <text>ATP + protein L-histidine = ADP + protein N-phospho-L-histidine.</text>
        <dbReference type="EC" id="2.7.13.3"/>
    </reaction>
</comment>
<dbReference type="EC" id="2.7.13.3" evidence="2"/>
<organism evidence="10 11">
    <name type="scientific">Deinococcus terrestris</name>
    <dbReference type="NCBI Taxonomy" id="2651870"/>
    <lineage>
        <taxon>Bacteria</taxon>
        <taxon>Thermotogati</taxon>
        <taxon>Deinococcota</taxon>
        <taxon>Deinococci</taxon>
        <taxon>Deinococcales</taxon>
        <taxon>Deinococcaceae</taxon>
        <taxon>Deinococcus</taxon>
    </lineage>
</organism>
<dbReference type="AlphaFoldDB" id="A0A7X1TQE0"/>
<keyword evidence="8" id="KW-0812">Transmembrane</keyword>
<keyword evidence="8" id="KW-1133">Transmembrane helix</keyword>
<sequence>MKYTVVIRQPVPDGVRPELEAQLVSRFGLSPEQAARLASRRSGRLMKPSGRPRAELLLRVFEEVGAAVALEEVRDETRLDVSPFEGAAPLTPAPRAGAMDDVELAPAAPLGGAADPFGGLGGIPGLDADPFAVPVPVGAEAAREPVLAAAGLAGAGALSGVGLGGLGGSTTVFSPDPPAPRVTGGDTTPASTPVSAGDDSWTDFTGALTVGGTPAAPATQTPAAGTGADTDQFLSAVAAEGSAAPAGRRRSLAQQLIVASVAPLGVAAGLSLLSLAVLLPAAQQRLIRQNAEAVAVAVGTSLDTRDQETVNAQLDALLRRSAVGFVEVELPDGTVYFRSQNPGLDGSLQGRVADFIKANPQTGTFVNRGTPADAYREQLAQLEEVGAGESAQARELRALAGDEENQRGGNETFIVSRLGVVEGRDGVRTPVDASERPGDLLYRIAVGVDSTEANQRLRTTLLLVLGISLLAALAAAALTLRATRRIVQPIERLVKSAEAISMGDLAQPVRADRNDEIGDLAQALERMRLSLESAMERLRRRKRA</sequence>
<dbReference type="EMBL" id="WBSL01000001">
    <property type="protein sequence ID" value="MPY65142.1"/>
    <property type="molecule type" value="Genomic_DNA"/>
</dbReference>
<keyword evidence="4" id="KW-0808">Transferase</keyword>
<feature type="region of interest" description="Disordered" evidence="7">
    <location>
        <begin position="172"/>
        <end position="199"/>
    </location>
</feature>
<keyword evidence="8" id="KW-0472">Membrane</keyword>
<keyword evidence="11" id="KW-1185">Reference proteome</keyword>
<evidence type="ECO:0000313" key="10">
    <source>
        <dbReference type="EMBL" id="MPY65142.1"/>
    </source>
</evidence>
<evidence type="ECO:0000256" key="7">
    <source>
        <dbReference type="SAM" id="MobiDB-lite"/>
    </source>
</evidence>
<feature type="compositionally biased region" description="Polar residues" evidence="7">
    <location>
        <begin position="185"/>
        <end position="194"/>
    </location>
</feature>
<dbReference type="PROSITE" id="PS50885">
    <property type="entry name" value="HAMP"/>
    <property type="match status" value="1"/>
</dbReference>